<dbReference type="Proteomes" id="UP000887566">
    <property type="component" value="Unplaced"/>
</dbReference>
<organism evidence="2 3">
    <name type="scientific">Plectus sambesii</name>
    <dbReference type="NCBI Taxonomy" id="2011161"/>
    <lineage>
        <taxon>Eukaryota</taxon>
        <taxon>Metazoa</taxon>
        <taxon>Ecdysozoa</taxon>
        <taxon>Nematoda</taxon>
        <taxon>Chromadorea</taxon>
        <taxon>Plectida</taxon>
        <taxon>Plectina</taxon>
        <taxon>Plectoidea</taxon>
        <taxon>Plectidae</taxon>
        <taxon>Plectus</taxon>
    </lineage>
</organism>
<evidence type="ECO:0000313" key="2">
    <source>
        <dbReference type="Proteomes" id="UP000887566"/>
    </source>
</evidence>
<evidence type="ECO:0000313" key="3">
    <source>
        <dbReference type="WBParaSite" id="PSAMB.scaffold1694size28667.g14447.t1"/>
    </source>
</evidence>
<dbReference type="AlphaFoldDB" id="A0A914V934"/>
<dbReference type="WBParaSite" id="PSAMB.scaffold1694size28667.g14447.t1">
    <property type="protein sequence ID" value="PSAMB.scaffold1694size28667.g14447.t1"/>
    <property type="gene ID" value="PSAMB.scaffold1694size28667.g14447"/>
</dbReference>
<feature type="region of interest" description="Disordered" evidence="1">
    <location>
        <begin position="211"/>
        <end position="260"/>
    </location>
</feature>
<sequence length="260" mass="28215">MSTAPLLARTLICASTHTDADNSRHRRLNKTPNTICGQFPSRKRPVRGSELCAGGAVTDGRDRPIERPHKAHSGRSKSTVSTGIVLRRTRPLRANTTPRSGQHGPPAIRRHLTRLRFHTGQVERARAGRQAAASVRHTAANTRQQATCAVRAANASAAELCTQLSASRQPRGGHLQPRLGAADTILIGGGSCSAVSTAVADYTPAPALDSTRSNMINGHRSLRINNAARRRHRRSQRSSLDPRRSQAPRLPKQLPKRLQP</sequence>
<keyword evidence="2" id="KW-1185">Reference proteome</keyword>
<accession>A0A914V934</accession>
<feature type="compositionally biased region" description="Basic and acidic residues" evidence="1">
    <location>
        <begin position="59"/>
        <end position="68"/>
    </location>
</feature>
<name>A0A914V934_9BILA</name>
<reference evidence="3" key="1">
    <citation type="submission" date="2022-11" db="UniProtKB">
        <authorList>
            <consortium name="WormBaseParasite"/>
        </authorList>
    </citation>
    <scope>IDENTIFICATION</scope>
</reference>
<feature type="region of interest" description="Disordered" evidence="1">
    <location>
        <begin position="18"/>
        <end position="107"/>
    </location>
</feature>
<proteinExistence type="predicted"/>
<evidence type="ECO:0000256" key="1">
    <source>
        <dbReference type="SAM" id="MobiDB-lite"/>
    </source>
</evidence>
<protein>
    <submittedName>
        <fullName evidence="3">Uncharacterized protein</fullName>
    </submittedName>
</protein>